<gene>
    <name evidence="1" type="ORF">NCTC10684_05141</name>
</gene>
<dbReference type="AlphaFoldDB" id="A0A381IJZ7"/>
<dbReference type="RefSeq" id="WP_115734156.1">
    <property type="nucleotide sequence ID" value="NZ_BAAAVY010000001.1"/>
</dbReference>
<evidence type="ECO:0000313" key="1">
    <source>
        <dbReference type="EMBL" id="SUY28433.1"/>
    </source>
</evidence>
<organism evidence="1 2">
    <name type="scientific">Aminobacter aminovorans</name>
    <name type="common">Chelatobacter heintzii</name>
    <dbReference type="NCBI Taxonomy" id="83263"/>
    <lineage>
        <taxon>Bacteria</taxon>
        <taxon>Pseudomonadati</taxon>
        <taxon>Pseudomonadota</taxon>
        <taxon>Alphaproteobacteria</taxon>
        <taxon>Hyphomicrobiales</taxon>
        <taxon>Phyllobacteriaceae</taxon>
        <taxon>Aminobacter</taxon>
    </lineage>
</organism>
<proteinExistence type="predicted"/>
<sequence>MSDLSAPKSLGRFVRELGADYRRTTGSTLVLSRLELGSTLLEFVDQVVAVIAAPLVIIEAAERMGQFYKYLKEQLKGPEVTQAALTPPMDASPARLLEIAANSGANLKISRGKGKTKEVIELTHTEVSMRNANAKARKKNKSKATAALSKPAAPFQIGHLSERLRTQVAAAPEQVESLVELFVDFLKSNGGEYQLPALAQDLESHSLYHIAAVVRRHIKPGPTQRVTT</sequence>
<dbReference type="EMBL" id="UFSM01000002">
    <property type="protein sequence ID" value="SUY28433.1"/>
    <property type="molecule type" value="Genomic_DNA"/>
</dbReference>
<dbReference type="OrthoDB" id="8456400at2"/>
<evidence type="ECO:0000313" key="2">
    <source>
        <dbReference type="Proteomes" id="UP000254701"/>
    </source>
</evidence>
<protein>
    <submittedName>
        <fullName evidence="1">Uncharacterized protein</fullName>
    </submittedName>
</protein>
<reference evidence="1 2" key="1">
    <citation type="submission" date="2018-06" db="EMBL/GenBank/DDBJ databases">
        <authorList>
            <consortium name="Pathogen Informatics"/>
            <person name="Doyle S."/>
        </authorList>
    </citation>
    <scope>NUCLEOTIDE SEQUENCE [LARGE SCALE GENOMIC DNA]</scope>
    <source>
        <strain evidence="1 2">NCTC10684</strain>
    </source>
</reference>
<name>A0A381IJZ7_AMIAI</name>
<dbReference type="Proteomes" id="UP000254701">
    <property type="component" value="Unassembled WGS sequence"/>
</dbReference>
<accession>A0A381IJZ7</accession>